<dbReference type="Proteomes" id="UP000765509">
    <property type="component" value="Unassembled WGS sequence"/>
</dbReference>
<dbReference type="EMBL" id="AVOT02104253">
    <property type="protein sequence ID" value="MBW0579089.1"/>
    <property type="molecule type" value="Genomic_DNA"/>
</dbReference>
<protein>
    <submittedName>
        <fullName evidence="1">Uncharacterized protein</fullName>
    </submittedName>
</protein>
<dbReference type="OrthoDB" id="2737287at2759"/>
<organism evidence="1 2">
    <name type="scientific">Austropuccinia psidii MF-1</name>
    <dbReference type="NCBI Taxonomy" id="1389203"/>
    <lineage>
        <taxon>Eukaryota</taxon>
        <taxon>Fungi</taxon>
        <taxon>Dikarya</taxon>
        <taxon>Basidiomycota</taxon>
        <taxon>Pucciniomycotina</taxon>
        <taxon>Pucciniomycetes</taxon>
        <taxon>Pucciniales</taxon>
        <taxon>Sphaerophragmiaceae</taxon>
        <taxon>Austropuccinia</taxon>
    </lineage>
</organism>
<reference evidence="1" key="1">
    <citation type="submission" date="2021-03" db="EMBL/GenBank/DDBJ databases">
        <title>Draft genome sequence of rust myrtle Austropuccinia psidii MF-1, a brazilian biotype.</title>
        <authorList>
            <person name="Quecine M.C."/>
            <person name="Pachon D.M.R."/>
            <person name="Bonatelli M.L."/>
            <person name="Correr F.H."/>
            <person name="Franceschini L.M."/>
            <person name="Leite T.F."/>
            <person name="Margarido G.R.A."/>
            <person name="Almeida C.A."/>
            <person name="Ferrarezi J.A."/>
            <person name="Labate C.A."/>
        </authorList>
    </citation>
    <scope>NUCLEOTIDE SEQUENCE</scope>
    <source>
        <strain evidence="1">MF-1</strain>
    </source>
</reference>
<dbReference type="InterPro" id="IPR036388">
    <property type="entry name" value="WH-like_DNA-bd_sf"/>
</dbReference>
<dbReference type="SUPFAM" id="SSF46689">
    <property type="entry name" value="Homeodomain-like"/>
    <property type="match status" value="1"/>
</dbReference>
<name>A0A9Q3KDF3_9BASI</name>
<dbReference type="AlphaFoldDB" id="A0A9Q3KDF3"/>
<dbReference type="Gene3D" id="1.10.10.10">
    <property type="entry name" value="Winged helix-like DNA-binding domain superfamily/Winged helix DNA-binding domain"/>
    <property type="match status" value="1"/>
</dbReference>
<evidence type="ECO:0000313" key="1">
    <source>
        <dbReference type="EMBL" id="MBW0579089.1"/>
    </source>
</evidence>
<dbReference type="InterPro" id="IPR009057">
    <property type="entry name" value="Homeodomain-like_sf"/>
</dbReference>
<gene>
    <name evidence="1" type="ORF">O181_118804</name>
</gene>
<keyword evidence="2" id="KW-1185">Reference proteome</keyword>
<evidence type="ECO:0000313" key="2">
    <source>
        <dbReference type="Proteomes" id="UP000765509"/>
    </source>
</evidence>
<accession>A0A9Q3KDF3</accession>
<sequence length="101" mass="11695">MTTTMKVKYNDIKGSLEHYDLNSIATSKLYLPYQLLYMPYLDIKTRGRLVGMHQAGLPFRVISDLAGIPLTTVYDTIDKYQQIGTVRTQKERERQELSHGR</sequence>
<comment type="caution">
    <text evidence="1">The sequence shown here is derived from an EMBL/GenBank/DDBJ whole genome shotgun (WGS) entry which is preliminary data.</text>
</comment>
<proteinExistence type="predicted"/>